<evidence type="ECO:0000313" key="2">
    <source>
        <dbReference type="Proteomes" id="UP001056120"/>
    </source>
</evidence>
<protein>
    <submittedName>
        <fullName evidence="1">Uncharacterized protein</fullName>
    </submittedName>
</protein>
<evidence type="ECO:0000313" key="1">
    <source>
        <dbReference type="EMBL" id="KAI3786467.1"/>
    </source>
</evidence>
<reference evidence="1 2" key="2">
    <citation type="journal article" date="2022" name="Mol. Ecol. Resour.">
        <title>The genomes of chicory, endive, great burdock and yacon provide insights into Asteraceae paleo-polyploidization history and plant inulin production.</title>
        <authorList>
            <person name="Fan W."/>
            <person name="Wang S."/>
            <person name="Wang H."/>
            <person name="Wang A."/>
            <person name="Jiang F."/>
            <person name="Liu H."/>
            <person name="Zhao H."/>
            <person name="Xu D."/>
            <person name="Zhang Y."/>
        </authorList>
    </citation>
    <scope>NUCLEOTIDE SEQUENCE [LARGE SCALE GENOMIC DNA]</scope>
    <source>
        <strain evidence="2">cv. Yunnan</strain>
        <tissue evidence="1">Leaves</tissue>
    </source>
</reference>
<comment type="caution">
    <text evidence="1">The sequence shown here is derived from an EMBL/GenBank/DDBJ whole genome shotgun (WGS) entry which is preliminary data.</text>
</comment>
<organism evidence="1 2">
    <name type="scientific">Smallanthus sonchifolius</name>
    <dbReference type="NCBI Taxonomy" id="185202"/>
    <lineage>
        <taxon>Eukaryota</taxon>
        <taxon>Viridiplantae</taxon>
        <taxon>Streptophyta</taxon>
        <taxon>Embryophyta</taxon>
        <taxon>Tracheophyta</taxon>
        <taxon>Spermatophyta</taxon>
        <taxon>Magnoliopsida</taxon>
        <taxon>eudicotyledons</taxon>
        <taxon>Gunneridae</taxon>
        <taxon>Pentapetalae</taxon>
        <taxon>asterids</taxon>
        <taxon>campanulids</taxon>
        <taxon>Asterales</taxon>
        <taxon>Asteraceae</taxon>
        <taxon>Asteroideae</taxon>
        <taxon>Heliantheae alliance</taxon>
        <taxon>Millerieae</taxon>
        <taxon>Smallanthus</taxon>
    </lineage>
</organism>
<proteinExistence type="predicted"/>
<reference evidence="2" key="1">
    <citation type="journal article" date="2022" name="Mol. Ecol. Resour.">
        <title>The genomes of chicory, endive, great burdock and yacon provide insights into Asteraceae palaeo-polyploidization history and plant inulin production.</title>
        <authorList>
            <person name="Fan W."/>
            <person name="Wang S."/>
            <person name="Wang H."/>
            <person name="Wang A."/>
            <person name="Jiang F."/>
            <person name="Liu H."/>
            <person name="Zhao H."/>
            <person name="Xu D."/>
            <person name="Zhang Y."/>
        </authorList>
    </citation>
    <scope>NUCLEOTIDE SEQUENCE [LARGE SCALE GENOMIC DNA]</scope>
    <source>
        <strain evidence="2">cv. Yunnan</strain>
    </source>
</reference>
<keyword evidence="2" id="KW-1185">Reference proteome</keyword>
<accession>A0ACB9GSU5</accession>
<dbReference type="EMBL" id="CM042030">
    <property type="protein sequence ID" value="KAI3786467.1"/>
    <property type="molecule type" value="Genomic_DNA"/>
</dbReference>
<sequence length="290" mass="32040">MVDMDRMLNIKIVYYPKKEMIGEVAAVPRSLWLHPCKRIGSPHSILTNRTQFPQRTRIPSTHFSLQKLTIKASGTAAASSLGNTEYAEEPATNVKFQTSLDLPGCSASLSLIGTGFREKVFAIIGVKVYAVGLYLNPDILDNLDPWKGRTAAEIQDNSSLFDLIYQAPLEKSLQIVLVRDIDGKTFWDALDEAISPRIKSPNSIDKTALSTFRGIFQDRPLKKGTFIFLTWVDPSKMLVHVSAEGIPSAAEATIKSENVTFSLFDVFFGRAPVSHTLKSSISNSLASFLK</sequence>
<gene>
    <name evidence="1" type="ORF">L1987_40165</name>
</gene>
<dbReference type="Proteomes" id="UP001056120">
    <property type="component" value="Linkage Group LG13"/>
</dbReference>
<name>A0ACB9GSU5_9ASTR</name>